<gene>
    <name evidence="2" type="ORF">IV500_18210</name>
</gene>
<dbReference type="SUPFAM" id="SSF103473">
    <property type="entry name" value="MFS general substrate transporter"/>
    <property type="match status" value="1"/>
</dbReference>
<protein>
    <submittedName>
        <fullName evidence="2">Uncharacterized protein</fullName>
    </submittedName>
</protein>
<evidence type="ECO:0000313" key="3">
    <source>
        <dbReference type="Proteomes" id="UP000655366"/>
    </source>
</evidence>
<accession>A0A931CN55</accession>
<feature type="transmembrane region" description="Helical" evidence="1">
    <location>
        <begin position="21"/>
        <end position="45"/>
    </location>
</feature>
<organism evidence="2 3">
    <name type="scientific">Arthrobacter terrae</name>
    <dbReference type="NCBI Taxonomy" id="2935737"/>
    <lineage>
        <taxon>Bacteria</taxon>
        <taxon>Bacillati</taxon>
        <taxon>Actinomycetota</taxon>
        <taxon>Actinomycetes</taxon>
        <taxon>Micrococcales</taxon>
        <taxon>Micrococcaceae</taxon>
        <taxon>Arthrobacter</taxon>
    </lineage>
</organism>
<keyword evidence="1" id="KW-1133">Transmembrane helix</keyword>
<dbReference type="AlphaFoldDB" id="A0A931CN55"/>
<evidence type="ECO:0000256" key="1">
    <source>
        <dbReference type="SAM" id="Phobius"/>
    </source>
</evidence>
<keyword evidence="1" id="KW-0812">Transmembrane</keyword>
<reference evidence="2 3" key="1">
    <citation type="submission" date="2020-11" db="EMBL/GenBank/DDBJ databases">
        <title>Arthrobacter antarcticus sp. nov., isolated from Antarctic Soil.</title>
        <authorList>
            <person name="Li J."/>
        </authorList>
    </citation>
    <scope>NUCLEOTIDE SEQUENCE [LARGE SCALE GENOMIC DNA]</scope>
    <source>
        <strain evidence="2 3">Z1-20</strain>
    </source>
</reference>
<keyword evidence="3" id="KW-1185">Reference proteome</keyword>
<name>A0A931CN55_9MICC</name>
<dbReference type="Proteomes" id="UP000655366">
    <property type="component" value="Unassembled WGS sequence"/>
</dbReference>
<keyword evidence="1" id="KW-0472">Membrane</keyword>
<comment type="caution">
    <text evidence="2">The sequence shown here is derived from an EMBL/GenBank/DDBJ whole genome shotgun (WGS) entry which is preliminary data.</text>
</comment>
<feature type="transmembrane region" description="Helical" evidence="1">
    <location>
        <begin position="51"/>
        <end position="70"/>
    </location>
</feature>
<evidence type="ECO:0000313" key="2">
    <source>
        <dbReference type="EMBL" id="MBG0741303.1"/>
    </source>
</evidence>
<sequence length="180" mass="20471">MKSEEAVMDNNPMIKPQLSGGLLVAVTVIISMVLLYVVAVILMTWPGFQSVWIAFGVALLAAGLVFWCWARRVQGRRQWQQFANRQWEYLTRIKGEHEATAEITVLSFEEIQPTGSWATIRWNKFGYVQPGWIENGTFAIWPESVLLIRPDPTQIQVGAPWPPTYYLRSHACLAIAPIRV</sequence>
<dbReference type="RefSeq" id="WP_196398239.1">
    <property type="nucleotide sequence ID" value="NZ_JADNYM010000028.1"/>
</dbReference>
<dbReference type="EMBL" id="JADNYM010000028">
    <property type="protein sequence ID" value="MBG0741303.1"/>
    <property type="molecule type" value="Genomic_DNA"/>
</dbReference>
<dbReference type="InterPro" id="IPR036259">
    <property type="entry name" value="MFS_trans_sf"/>
</dbReference>
<proteinExistence type="predicted"/>